<dbReference type="Proteomes" id="UP000703269">
    <property type="component" value="Unassembled WGS sequence"/>
</dbReference>
<feature type="region of interest" description="Disordered" evidence="1">
    <location>
        <begin position="34"/>
        <end position="89"/>
    </location>
</feature>
<evidence type="ECO:0000313" key="3">
    <source>
        <dbReference type="Proteomes" id="UP000703269"/>
    </source>
</evidence>
<name>A0A9P3LMB8_9APHY</name>
<accession>A0A9P3LMB8</accession>
<sequence length="89" mass="9351">MAYWAPAWGRGNRLSRLDCTPSTPSHSPLHFILDHSADSAHPSRPLSVHTPAIHHNATGDDGSTQGRQPTSPGASTACRATSPCPTTAL</sequence>
<gene>
    <name evidence="2" type="ORF">PsYK624_169600</name>
</gene>
<organism evidence="2 3">
    <name type="scientific">Phanerochaete sordida</name>
    <dbReference type="NCBI Taxonomy" id="48140"/>
    <lineage>
        <taxon>Eukaryota</taxon>
        <taxon>Fungi</taxon>
        <taxon>Dikarya</taxon>
        <taxon>Basidiomycota</taxon>
        <taxon>Agaricomycotina</taxon>
        <taxon>Agaricomycetes</taxon>
        <taxon>Polyporales</taxon>
        <taxon>Phanerochaetaceae</taxon>
        <taxon>Phanerochaete</taxon>
    </lineage>
</organism>
<dbReference type="AlphaFoldDB" id="A0A9P3LMB8"/>
<proteinExistence type="predicted"/>
<evidence type="ECO:0000313" key="2">
    <source>
        <dbReference type="EMBL" id="GJF00664.1"/>
    </source>
</evidence>
<feature type="compositionally biased region" description="Polar residues" evidence="1">
    <location>
        <begin position="61"/>
        <end position="74"/>
    </location>
</feature>
<reference evidence="2 3" key="1">
    <citation type="submission" date="2021-08" db="EMBL/GenBank/DDBJ databases">
        <title>Draft Genome Sequence of Phanerochaete sordida strain YK-624.</title>
        <authorList>
            <person name="Mori T."/>
            <person name="Dohra H."/>
            <person name="Suzuki T."/>
            <person name="Kawagishi H."/>
            <person name="Hirai H."/>
        </authorList>
    </citation>
    <scope>NUCLEOTIDE SEQUENCE [LARGE SCALE GENOMIC DNA]</scope>
    <source>
        <strain evidence="2 3">YK-624</strain>
    </source>
</reference>
<keyword evidence="3" id="KW-1185">Reference proteome</keyword>
<protein>
    <submittedName>
        <fullName evidence="2">Uncharacterized protein</fullName>
    </submittedName>
</protein>
<evidence type="ECO:0000256" key="1">
    <source>
        <dbReference type="SAM" id="MobiDB-lite"/>
    </source>
</evidence>
<comment type="caution">
    <text evidence="2">The sequence shown here is derived from an EMBL/GenBank/DDBJ whole genome shotgun (WGS) entry which is preliminary data.</text>
</comment>
<dbReference type="EMBL" id="BPQB01000180">
    <property type="protein sequence ID" value="GJF00664.1"/>
    <property type="molecule type" value="Genomic_DNA"/>
</dbReference>